<feature type="domain" description="Histidine kinase" evidence="4">
    <location>
        <begin position="291"/>
        <end position="466"/>
    </location>
</feature>
<dbReference type="PROSITE" id="PS50109">
    <property type="entry name" value="HIS_KIN"/>
    <property type="match status" value="1"/>
</dbReference>
<keyword evidence="6" id="KW-1185">Reference proteome</keyword>
<gene>
    <name evidence="5" type="ORF">FSB76_26905</name>
</gene>
<dbReference type="SMART" id="SM00387">
    <property type="entry name" value="HATPase_c"/>
    <property type="match status" value="1"/>
</dbReference>
<dbReference type="Gene3D" id="1.10.287.130">
    <property type="match status" value="1"/>
</dbReference>
<dbReference type="AlphaFoldDB" id="A0A5B8W923"/>
<dbReference type="InterPro" id="IPR014710">
    <property type="entry name" value="RmlC-like_jellyroll"/>
</dbReference>
<dbReference type="KEGG" id="mgk:FSB76_26905"/>
<evidence type="ECO:0000259" key="4">
    <source>
        <dbReference type="PROSITE" id="PS50109"/>
    </source>
</evidence>
<sequence>MQEVTVSWLKSLEALEHVPDDQLQWLIDHSEYNTFEDGTMLNEPGKPMTGPHIIVEGSMRFYMLQSRGRRDFVAVGPGNITGYLPFSRGLVSKGFAEAIGELRVLSFPTERITEMIKNHFELTQALVHIMTNRVRDFTALQQQNEKMMALGKLSAGLAHELNNPASAIVRDSTSLSKHLQLVPEAIKGMFAIKMDSDQVDGVTNEMFKVLTAKDEGRLSLKQRTHREDEIGEWLDENEIENSYEIAESFVDFNFKVENLDALKSYIPKQFLSTIFNWMSNKLVAEKMIQDIQESSKRIAELVSSVKTFTHMDRGQDKQYADIHIGITNTLTMLGYKIRKGNITVVEDFDRTLPEVKALIGELNQVWTNLIDNALDAMQPAGKGILTIKTRRDREFVEVFIIDDGPGIPEDIQSQIFDPFFTTKEMGKGTGMGLEVVQRIVKQHRGSIKVKSTPGCTVFSVCFLIDG</sequence>
<dbReference type="InterPro" id="IPR018490">
    <property type="entry name" value="cNMP-bd_dom_sf"/>
</dbReference>
<dbReference type="RefSeq" id="WP_147058966.1">
    <property type="nucleotide sequence ID" value="NZ_CP042437.1"/>
</dbReference>
<dbReference type="GO" id="GO:0004673">
    <property type="term" value="F:protein histidine kinase activity"/>
    <property type="evidence" value="ECO:0007669"/>
    <property type="project" value="UniProtKB-EC"/>
</dbReference>
<dbReference type="Pfam" id="PF02518">
    <property type="entry name" value="HATPase_c"/>
    <property type="match status" value="1"/>
</dbReference>
<dbReference type="Pfam" id="PF00027">
    <property type="entry name" value="cNMP_binding"/>
    <property type="match status" value="1"/>
</dbReference>
<dbReference type="Proteomes" id="UP000321362">
    <property type="component" value="Chromosome"/>
</dbReference>
<proteinExistence type="predicted"/>
<dbReference type="Gene3D" id="3.30.565.10">
    <property type="entry name" value="Histidine kinase-like ATPase, C-terminal domain"/>
    <property type="match status" value="1"/>
</dbReference>
<dbReference type="OrthoDB" id="9806995at2"/>
<dbReference type="InterPro" id="IPR036890">
    <property type="entry name" value="HATPase_C_sf"/>
</dbReference>
<dbReference type="InterPro" id="IPR003594">
    <property type="entry name" value="HATPase_dom"/>
</dbReference>
<reference evidence="5 6" key="1">
    <citation type="journal article" date="2013" name="J. Microbiol.">
        <title>Mucilaginibacter ginsenosidivorax sp. nov., with ginsenoside converting activity isolated from sediment.</title>
        <authorList>
            <person name="Kim J.K."/>
            <person name="Choi T.E."/>
            <person name="Liu Q.M."/>
            <person name="Park H.Y."/>
            <person name="Yi T.H."/>
            <person name="Yoon M.H."/>
            <person name="Kim S.C."/>
            <person name="Im W.T."/>
        </authorList>
    </citation>
    <scope>NUCLEOTIDE SEQUENCE [LARGE SCALE GENOMIC DNA]</scope>
    <source>
        <strain evidence="5 6">KHI28</strain>
    </source>
</reference>
<organism evidence="5 6">
    <name type="scientific">Mucilaginibacter ginsenosidivorax</name>
    <dbReference type="NCBI Taxonomy" id="862126"/>
    <lineage>
        <taxon>Bacteria</taxon>
        <taxon>Pseudomonadati</taxon>
        <taxon>Bacteroidota</taxon>
        <taxon>Sphingobacteriia</taxon>
        <taxon>Sphingobacteriales</taxon>
        <taxon>Sphingobacteriaceae</taxon>
        <taxon>Mucilaginibacter</taxon>
    </lineage>
</organism>
<dbReference type="InterPro" id="IPR005467">
    <property type="entry name" value="His_kinase_dom"/>
</dbReference>
<dbReference type="Gene3D" id="2.60.120.10">
    <property type="entry name" value="Jelly Rolls"/>
    <property type="match status" value="1"/>
</dbReference>
<evidence type="ECO:0000313" key="6">
    <source>
        <dbReference type="Proteomes" id="UP000321362"/>
    </source>
</evidence>
<feature type="domain" description="Cyclic nucleotide-binding" evidence="3">
    <location>
        <begin position="14"/>
        <end position="133"/>
    </location>
</feature>
<comment type="catalytic activity">
    <reaction evidence="1">
        <text>ATP + protein L-histidine = ADP + protein N-phospho-L-histidine.</text>
        <dbReference type="EC" id="2.7.13.3"/>
    </reaction>
</comment>
<evidence type="ECO:0000259" key="3">
    <source>
        <dbReference type="PROSITE" id="PS50042"/>
    </source>
</evidence>
<dbReference type="PROSITE" id="PS50042">
    <property type="entry name" value="CNMP_BINDING_3"/>
    <property type="match status" value="1"/>
</dbReference>
<dbReference type="EC" id="2.7.13.3" evidence="2"/>
<dbReference type="SUPFAM" id="SSF55874">
    <property type="entry name" value="ATPase domain of HSP90 chaperone/DNA topoisomerase II/histidine kinase"/>
    <property type="match status" value="1"/>
</dbReference>
<evidence type="ECO:0000256" key="2">
    <source>
        <dbReference type="ARBA" id="ARBA00012438"/>
    </source>
</evidence>
<dbReference type="CDD" id="cd00038">
    <property type="entry name" value="CAP_ED"/>
    <property type="match status" value="1"/>
</dbReference>
<protein>
    <recommendedName>
        <fullName evidence="2">histidine kinase</fullName>
        <ecNumber evidence="2">2.7.13.3</ecNumber>
    </recommendedName>
</protein>
<dbReference type="EMBL" id="CP042437">
    <property type="protein sequence ID" value="QEC79402.1"/>
    <property type="molecule type" value="Genomic_DNA"/>
</dbReference>
<dbReference type="PRINTS" id="PR00344">
    <property type="entry name" value="BCTRLSENSOR"/>
</dbReference>
<name>A0A5B8W923_9SPHI</name>
<dbReference type="PANTHER" id="PTHR43065:SF48">
    <property type="entry name" value="HISTIDINE KINASE"/>
    <property type="match status" value="1"/>
</dbReference>
<evidence type="ECO:0000256" key="1">
    <source>
        <dbReference type="ARBA" id="ARBA00000085"/>
    </source>
</evidence>
<evidence type="ECO:0000313" key="5">
    <source>
        <dbReference type="EMBL" id="QEC79402.1"/>
    </source>
</evidence>
<dbReference type="PANTHER" id="PTHR43065">
    <property type="entry name" value="SENSOR HISTIDINE KINASE"/>
    <property type="match status" value="1"/>
</dbReference>
<accession>A0A5B8W923</accession>
<dbReference type="InterPro" id="IPR004358">
    <property type="entry name" value="Sig_transdc_His_kin-like_C"/>
</dbReference>
<dbReference type="SUPFAM" id="SSF51206">
    <property type="entry name" value="cAMP-binding domain-like"/>
    <property type="match status" value="1"/>
</dbReference>
<dbReference type="InterPro" id="IPR000595">
    <property type="entry name" value="cNMP-bd_dom"/>
</dbReference>